<feature type="transmembrane region" description="Helical" evidence="7">
    <location>
        <begin position="400"/>
        <end position="422"/>
    </location>
</feature>
<evidence type="ECO:0000256" key="5">
    <source>
        <dbReference type="ARBA" id="ARBA00022989"/>
    </source>
</evidence>
<evidence type="ECO:0000256" key="6">
    <source>
        <dbReference type="ARBA" id="ARBA00023136"/>
    </source>
</evidence>
<evidence type="ECO:0000256" key="7">
    <source>
        <dbReference type="SAM" id="Phobius"/>
    </source>
</evidence>
<comment type="subcellular location">
    <subcellularLocation>
        <location evidence="1">Cell membrane</location>
        <topology evidence="1">Multi-pass membrane protein</topology>
    </subcellularLocation>
</comment>
<dbReference type="PROSITE" id="PS50850">
    <property type="entry name" value="MFS"/>
    <property type="match status" value="1"/>
</dbReference>
<dbReference type="Proteomes" id="UP001187221">
    <property type="component" value="Unassembled WGS sequence"/>
</dbReference>
<proteinExistence type="predicted"/>
<dbReference type="EMBL" id="BTFW01000001">
    <property type="protein sequence ID" value="GMM62170.1"/>
    <property type="molecule type" value="Genomic_DNA"/>
</dbReference>
<feature type="transmembrane region" description="Helical" evidence="7">
    <location>
        <begin position="87"/>
        <end position="106"/>
    </location>
</feature>
<keyword evidence="10" id="KW-1185">Reference proteome</keyword>
<keyword evidence="6 7" id="KW-0472">Membrane</keyword>
<dbReference type="RefSeq" id="WP_317975778.1">
    <property type="nucleotide sequence ID" value="NZ_BTFW01000001.1"/>
</dbReference>
<feature type="domain" description="Major facilitator superfamily (MFS) profile" evidence="8">
    <location>
        <begin position="21"/>
        <end position="466"/>
    </location>
</feature>
<dbReference type="PANTHER" id="PTHR42718">
    <property type="entry name" value="MAJOR FACILITATOR SUPERFAMILY MULTIDRUG TRANSPORTER MFSC"/>
    <property type="match status" value="1"/>
</dbReference>
<dbReference type="Gene3D" id="1.20.1720.10">
    <property type="entry name" value="Multidrug resistance protein D"/>
    <property type="match status" value="1"/>
</dbReference>
<evidence type="ECO:0000256" key="1">
    <source>
        <dbReference type="ARBA" id="ARBA00004651"/>
    </source>
</evidence>
<evidence type="ECO:0000313" key="9">
    <source>
        <dbReference type="EMBL" id="GMM62170.1"/>
    </source>
</evidence>
<sequence>MSAQPPEIAPAPLSPLRRRLMMSLVTGALFMEMLDGTILVTALPSMARTFHTTAVALDIGISAYMLALGVLIPASSWMADRFGARRVFMTAITIFTIASALCGSARSVPAFVALRVVQGIGGAMMTPVGRLVVIRHTPRKELIGTMSALIWPALFAPVVGPPIGGLITEHLGWRWIFYFNVPLGLVALVAAFWLIPDVRGARRRFDMTGFLLTALGVFSLQIGFERGARALSAPALALIAGGLAVLALALVHMRRSPHPLLDLAALKTHSFRAAVSGGTLSRMAIGAVPFLLPLMMQAGFGFSAVHAGLFVVALFAGDIAMKSMVGRILRRFGYRRVLLVNGVLCAGSLASLALIGIATPAPLVAAMLCANGLVRSLQFSALATLAFADVDRQGMGDANGLFNTVLQLGAAAGVTAAAMSVHAGGLFARVAGLGGAGADYRFAFLVMAGLALVGVISVWRLPAETGRSLTHAAA</sequence>
<dbReference type="Gene3D" id="1.20.1250.20">
    <property type="entry name" value="MFS general substrate transporter like domains"/>
    <property type="match status" value="1"/>
</dbReference>
<feature type="transmembrane region" description="Helical" evidence="7">
    <location>
        <begin position="112"/>
        <end position="133"/>
    </location>
</feature>
<keyword evidence="2" id="KW-0813">Transport</keyword>
<name>A0ABQ6PA94_9SPHN</name>
<dbReference type="Pfam" id="PF07690">
    <property type="entry name" value="MFS_1"/>
    <property type="match status" value="1"/>
</dbReference>
<feature type="transmembrane region" description="Helical" evidence="7">
    <location>
        <begin position="142"/>
        <end position="163"/>
    </location>
</feature>
<dbReference type="PRINTS" id="PR01036">
    <property type="entry name" value="TCRTETB"/>
</dbReference>
<feature type="transmembrane region" description="Helical" evidence="7">
    <location>
        <begin position="207"/>
        <end position="224"/>
    </location>
</feature>
<evidence type="ECO:0000259" key="8">
    <source>
        <dbReference type="PROSITE" id="PS50850"/>
    </source>
</evidence>
<gene>
    <name evidence="9" type="ORF">NUTIK01_29470</name>
</gene>
<feature type="transmembrane region" description="Helical" evidence="7">
    <location>
        <begin position="55"/>
        <end position="75"/>
    </location>
</feature>
<evidence type="ECO:0000256" key="4">
    <source>
        <dbReference type="ARBA" id="ARBA00022692"/>
    </source>
</evidence>
<feature type="transmembrane region" description="Helical" evidence="7">
    <location>
        <begin position="20"/>
        <end position="43"/>
    </location>
</feature>
<keyword evidence="5 7" id="KW-1133">Transmembrane helix</keyword>
<feature type="transmembrane region" description="Helical" evidence="7">
    <location>
        <begin position="337"/>
        <end position="358"/>
    </location>
</feature>
<dbReference type="InterPro" id="IPR011701">
    <property type="entry name" value="MFS"/>
</dbReference>
<organism evidence="9 10">
    <name type="scientific">Novosphingobium pituita</name>
    <dbReference type="NCBI Taxonomy" id="3056842"/>
    <lineage>
        <taxon>Bacteria</taxon>
        <taxon>Pseudomonadati</taxon>
        <taxon>Pseudomonadota</taxon>
        <taxon>Alphaproteobacteria</taxon>
        <taxon>Sphingomonadales</taxon>
        <taxon>Sphingomonadaceae</taxon>
        <taxon>Novosphingobium</taxon>
    </lineage>
</organism>
<dbReference type="SUPFAM" id="SSF103473">
    <property type="entry name" value="MFS general substrate transporter"/>
    <property type="match status" value="1"/>
</dbReference>
<dbReference type="PANTHER" id="PTHR42718:SF46">
    <property type="entry name" value="BLR6921 PROTEIN"/>
    <property type="match status" value="1"/>
</dbReference>
<comment type="caution">
    <text evidence="9">The sequence shown here is derived from an EMBL/GenBank/DDBJ whole genome shotgun (WGS) entry which is preliminary data.</text>
</comment>
<reference evidence="9 10" key="1">
    <citation type="submission" date="2023-06" db="EMBL/GenBank/DDBJ databases">
        <title>Draft genome sequence of Novosphingobium sp. strain IK01.</title>
        <authorList>
            <person name="Hatamoto M."/>
            <person name="Ikarashi T."/>
            <person name="Yamaguchi T."/>
        </authorList>
    </citation>
    <scope>NUCLEOTIDE SEQUENCE [LARGE SCALE GENOMIC DNA]</scope>
    <source>
        <strain evidence="9 10">IK01</strain>
    </source>
</reference>
<accession>A0ABQ6PA94</accession>
<evidence type="ECO:0000256" key="2">
    <source>
        <dbReference type="ARBA" id="ARBA00022448"/>
    </source>
</evidence>
<keyword evidence="3" id="KW-1003">Cell membrane</keyword>
<feature type="transmembrane region" description="Helical" evidence="7">
    <location>
        <begin position="230"/>
        <end position="251"/>
    </location>
</feature>
<dbReference type="InterPro" id="IPR036259">
    <property type="entry name" value="MFS_trans_sf"/>
</dbReference>
<dbReference type="InterPro" id="IPR020846">
    <property type="entry name" value="MFS_dom"/>
</dbReference>
<feature type="transmembrane region" description="Helical" evidence="7">
    <location>
        <begin position="442"/>
        <end position="461"/>
    </location>
</feature>
<evidence type="ECO:0000256" key="3">
    <source>
        <dbReference type="ARBA" id="ARBA00022475"/>
    </source>
</evidence>
<protein>
    <submittedName>
        <fullName evidence="9">MFS transporter</fullName>
    </submittedName>
</protein>
<feature type="transmembrane region" description="Helical" evidence="7">
    <location>
        <begin position="298"/>
        <end position="316"/>
    </location>
</feature>
<keyword evidence="4 7" id="KW-0812">Transmembrane</keyword>
<feature type="transmembrane region" description="Helical" evidence="7">
    <location>
        <begin position="175"/>
        <end position="195"/>
    </location>
</feature>
<evidence type="ECO:0000313" key="10">
    <source>
        <dbReference type="Proteomes" id="UP001187221"/>
    </source>
</evidence>